<organism evidence="1">
    <name type="scientific">Arion vulgaris</name>
    <dbReference type="NCBI Taxonomy" id="1028688"/>
    <lineage>
        <taxon>Eukaryota</taxon>
        <taxon>Metazoa</taxon>
        <taxon>Spiralia</taxon>
        <taxon>Lophotrochozoa</taxon>
        <taxon>Mollusca</taxon>
        <taxon>Gastropoda</taxon>
        <taxon>Heterobranchia</taxon>
        <taxon>Euthyneura</taxon>
        <taxon>Panpulmonata</taxon>
        <taxon>Eupulmonata</taxon>
        <taxon>Stylommatophora</taxon>
        <taxon>Helicina</taxon>
        <taxon>Arionoidea</taxon>
        <taxon>Arionidae</taxon>
        <taxon>Arion</taxon>
    </lineage>
</organism>
<proteinExistence type="predicted"/>
<feature type="non-terminal residue" evidence="1">
    <location>
        <position position="71"/>
    </location>
</feature>
<dbReference type="AlphaFoldDB" id="A0A0B7AF80"/>
<evidence type="ECO:0000313" key="1">
    <source>
        <dbReference type="EMBL" id="CEK78711.1"/>
    </source>
</evidence>
<dbReference type="EMBL" id="HACG01031846">
    <property type="protein sequence ID" value="CEK78711.1"/>
    <property type="molecule type" value="Transcribed_RNA"/>
</dbReference>
<protein>
    <submittedName>
        <fullName evidence="1">Uncharacterized protein</fullName>
    </submittedName>
</protein>
<reference evidence="1" key="1">
    <citation type="submission" date="2014-12" db="EMBL/GenBank/DDBJ databases">
        <title>Insight into the proteome of Arion vulgaris.</title>
        <authorList>
            <person name="Aradska J."/>
            <person name="Bulat T."/>
            <person name="Smidak R."/>
            <person name="Sarate P."/>
            <person name="Gangsoo J."/>
            <person name="Sialana F."/>
            <person name="Bilban M."/>
            <person name="Lubec G."/>
        </authorList>
    </citation>
    <scope>NUCLEOTIDE SEQUENCE</scope>
    <source>
        <tissue evidence="1">Skin</tissue>
    </source>
</reference>
<gene>
    <name evidence="1" type="primary">ORF111539</name>
</gene>
<feature type="non-terminal residue" evidence="1">
    <location>
        <position position="1"/>
    </location>
</feature>
<accession>A0A0B7AF80</accession>
<sequence>VLTNSFKQWIPSHCSISGNKEADMLAKAEGRLPQTDYKISYEEAVTTSGRRYRVKWLQDHSQHSAKDGYYG</sequence>
<name>A0A0B7AF80_9EUPU</name>